<dbReference type="OrthoDB" id="8443768at2"/>
<dbReference type="EMBL" id="LPWF01000024">
    <property type="protein sequence ID" value="ODR97770.1"/>
    <property type="molecule type" value="Genomic_DNA"/>
</dbReference>
<sequence>MRDIRNDLQDRVNFLREQMTAVEAQFAKDIDRIKHEHDSKLKVLKSDFDAVTTIIEAEQRRLASTSSVPKAQAQPHEAGPRPQPPEARPRMALADMIGLQRAG</sequence>
<dbReference type="RefSeq" id="WP_069441593.1">
    <property type="nucleotide sequence ID" value="NZ_LPWF01000024.1"/>
</dbReference>
<feature type="region of interest" description="Disordered" evidence="1">
    <location>
        <begin position="60"/>
        <end position="90"/>
    </location>
</feature>
<organism evidence="2 3">
    <name type="scientific">Methyloceanibacter superfactus</name>
    <dbReference type="NCBI Taxonomy" id="1774969"/>
    <lineage>
        <taxon>Bacteria</taxon>
        <taxon>Pseudomonadati</taxon>
        <taxon>Pseudomonadota</taxon>
        <taxon>Alphaproteobacteria</taxon>
        <taxon>Hyphomicrobiales</taxon>
        <taxon>Hyphomicrobiaceae</taxon>
        <taxon>Methyloceanibacter</taxon>
    </lineage>
</organism>
<evidence type="ECO:0000313" key="2">
    <source>
        <dbReference type="EMBL" id="ODR97770.1"/>
    </source>
</evidence>
<protein>
    <submittedName>
        <fullName evidence="2">Uncharacterized protein</fullName>
    </submittedName>
</protein>
<evidence type="ECO:0000313" key="3">
    <source>
        <dbReference type="Proteomes" id="UP000094472"/>
    </source>
</evidence>
<reference evidence="2 3" key="1">
    <citation type="journal article" date="2016" name="Environ. Microbiol.">
        <title>New Methyloceanibacter diversity from North Sea sediments includes methanotroph containing solely the soluble methane monooxygenase.</title>
        <authorList>
            <person name="Vekeman B."/>
            <person name="Kerckhof F.M."/>
            <person name="Cremers G."/>
            <person name="de Vos P."/>
            <person name="Vandamme P."/>
            <person name="Boon N."/>
            <person name="Op den Camp H.J."/>
            <person name="Heylen K."/>
        </authorList>
    </citation>
    <scope>NUCLEOTIDE SEQUENCE [LARGE SCALE GENOMIC DNA]</scope>
    <source>
        <strain evidence="2 3">R-67175</strain>
    </source>
</reference>
<proteinExistence type="predicted"/>
<name>A0A1E3VW63_9HYPH</name>
<keyword evidence="3" id="KW-1185">Reference proteome</keyword>
<dbReference type="Proteomes" id="UP000094472">
    <property type="component" value="Unassembled WGS sequence"/>
</dbReference>
<dbReference type="AlphaFoldDB" id="A0A1E3VW63"/>
<accession>A0A1E3VW63</accession>
<comment type="caution">
    <text evidence="2">The sequence shown here is derived from an EMBL/GenBank/DDBJ whole genome shotgun (WGS) entry which is preliminary data.</text>
</comment>
<gene>
    <name evidence="2" type="ORF">AUC69_01210</name>
</gene>
<evidence type="ECO:0000256" key="1">
    <source>
        <dbReference type="SAM" id="MobiDB-lite"/>
    </source>
</evidence>